<dbReference type="AlphaFoldDB" id="Q2IYT5"/>
<dbReference type="SUPFAM" id="SSF141523">
    <property type="entry name" value="L,D-transpeptidase catalytic domain-like"/>
    <property type="match status" value="1"/>
</dbReference>
<keyword evidence="6 9" id="KW-0133">Cell shape</keyword>
<organism evidence="13 14">
    <name type="scientific">Rhodopseudomonas palustris (strain HaA2)</name>
    <dbReference type="NCBI Taxonomy" id="316058"/>
    <lineage>
        <taxon>Bacteria</taxon>
        <taxon>Pseudomonadati</taxon>
        <taxon>Pseudomonadota</taxon>
        <taxon>Alphaproteobacteria</taxon>
        <taxon>Hyphomicrobiales</taxon>
        <taxon>Nitrobacteraceae</taxon>
        <taxon>Rhodopseudomonas</taxon>
    </lineage>
</organism>
<evidence type="ECO:0000259" key="12">
    <source>
        <dbReference type="PROSITE" id="PS52029"/>
    </source>
</evidence>
<gene>
    <name evidence="13" type="ordered locus">RPB_1917</name>
</gene>
<evidence type="ECO:0000313" key="14">
    <source>
        <dbReference type="Proteomes" id="UP000008809"/>
    </source>
</evidence>
<evidence type="ECO:0000256" key="5">
    <source>
        <dbReference type="ARBA" id="ARBA00022801"/>
    </source>
</evidence>
<feature type="compositionally biased region" description="Low complexity" evidence="10">
    <location>
        <begin position="365"/>
        <end position="383"/>
    </location>
</feature>
<dbReference type="MEROPS" id="C82.003"/>
<feature type="signal peptide" evidence="11">
    <location>
        <begin position="1"/>
        <end position="25"/>
    </location>
</feature>
<dbReference type="InterPro" id="IPR005490">
    <property type="entry name" value="LD_TPept_cat_dom"/>
</dbReference>
<dbReference type="PANTHER" id="PTHR30582">
    <property type="entry name" value="L,D-TRANSPEPTIDASE"/>
    <property type="match status" value="1"/>
</dbReference>
<dbReference type="InterPro" id="IPR038063">
    <property type="entry name" value="Transpep_catalytic_dom"/>
</dbReference>
<dbReference type="Gene3D" id="2.40.440.10">
    <property type="entry name" value="L,D-transpeptidase catalytic domain-like"/>
    <property type="match status" value="1"/>
</dbReference>
<keyword evidence="14" id="KW-1185">Reference proteome</keyword>
<dbReference type="Pfam" id="PF03734">
    <property type="entry name" value="YkuD"/>
    <property type="match status" value="1"/>
</dbReference>
<evidence type="ECO:0000313" key="13">
    <source>
        <dbReference type="EMBL" id="ABD06625.1"/>
    </source>
</evidence>
<feature type="active site" description="Nucleophile" evidence="9">
    <location>
        <position position="332"/>
    </location>
</feature>
<comment type="pathway">
    <text evidence="1 9">Cell wall biogenesis; peptidoglycan biosynthesis.</text>
</comment>
<dbReference type="OrthoDB" id="9813664at2"/>
<dbReference type="PROSITE" id="PS52029">
    <property type="entry name" value="LD_TPASE"/>
    <property type="match status" value="1"/>
</dbReference>
<dbReference type="Proteomes" id="UP000008809">
    <property type="component" value="Chromosome"/>
</dbReference>
<dbReference type="GO" id="GO:0071555">
    <property type="term" value="P:cell wall organization"/>
    <property type="evidence" value="ECO:0007669"/>
    <property type="project" value="UniProtKB-UniRule"/>
</dbReference>
<dbReference type="RefSeq" id="WP_011440813.1">
    <property type="nucleotide sequence ID" value="NC_007778.1"/>
</dbReference>
<dbReference type="InterPro" id="IPR050979">
    <property type="entry name" value="LD-transpeptidase"/>
</dbReference>
<dbReference type="FunFam" id="2.40.440.10:FF:000002">
    <property type="entry name" value="L,D-transpeptidase ErfK/SrfK"/>
    <property type="match status" value="1"/>
</dbReference>
<dbReference type="GO" id="GO:0005576">
    <property type="term" value="C:extracellular region"/>
    <property type="evidence" value="ECO:0007669"/>
    <property type="project" value="TreeGrafter"/>
</dbReference>
<comment type="similarity">
    <text evidence="2">Belongs to the YkuD family.</text>
</comment>
<evidence type="ECO:0000256" key="2">
    <source>
        <dbReference type="ARBA" id="ARBA00005992"/>
    </source>
</evidence>
<evidence type="ECO:0000256" key="9">
    <source>
        <dbReference type="PROSITE-ProRule" id="PRU01373"/>
    </source>
</evidence>
<protein>
    <submittedName>
        <fullName evidence="13">ErfK/YbiS/YcfS/YnhG</fullName>
    </submittedName>
</protein>
<evidence type="ECO:0000256" key="1">
    <source>
        <dbReference type="ARBA" id="ARBA00004752"/>
    </source>
</evidence>
<sequence length="406" mass="42914">MMNNRILTLLATVAAISAGTSVVHAQNYPSAPGSYVTPAPGDYRQEMPNFDNVDDEDGIGSSAALPPPGLVTSPDDPRYGRPSSAPVYSDRAPVPQGPVMSPDDPRYGRPMGAPPVYSERAPVPQGPVMSPDDPRYGRPAGPPSVIYSNRGDGSLRPPEGVAGAGQPGVPQVATGSVPAAPQIGADGRPLQVAALPPEEQPDADQEFQLPQHLRRQEVAFPTKEPAGTIVVDTGNTYLYYILGNGRAMRYGVRVGRDGFTWNGVQKVSRKAEWPDWHPPTEMIERQPYLPRFMAGGPGNPMGARAMYLGSTVYRIHGTNQPSTIGKFVSSGCIGMLNDDVSDLFERVKVGTRVVVLPGGAPPTPTASAQSPQPVASAQPPQQSLQMSVPGTQPTSVAPLPPPVTIR</sequence>
<accession>Q2IYT5</accession>
<evidence type="ECO:0000256" key="10">
    <source>
        <dbReference type="SAM" id="MobiDB-lite"/>
    </source>
</evidence>
<dbReference type="HOGENOM" id="CLU_055763_0_0_5"/>
<evidence type="ECO:0000256" key="8">
    <source>
        <dbReference type="ARBA" id="ARBA00023316"/>
    </source>
</evidence>
<feature type="region of interest" description="Disordered" evidence="10">
    <location>
        <begin position="36"/>
        <end position="168"/>
    </location>
</feature>
<dbReference type="EMBL" id="CP000250">
    <property type="protein sequence ID" value="ABD06625.1"/>
    <property type="molecule type" value="Genomic_DNA"/>
</dbReference>
<evidence type="ECO:0000256" key="7">
    <source>
        <dbReference type="ARBA" id="ARBA00022984"/>
    </source>
</evidence>
<dbReference type="GO" id="GO:0018104">
    <property type="term" value="P:peptidoglycan-protein cross-linking"/>
    <property type="evidence" value="ECO:0007669"/>
    <property type="project" value="TreeGrafter"/>
</dbReference>
<dbReference type="STRING" id="316058.RPB_1917"/>
<keyword evidence="7 9" id="KW-0573">Peptidoglycan synthesis</keyword>
<feature type="domain" description="L,D-TPase catalytic" evidence="12">
    <location>
        <begin position="227"/>
        <end position="356"/>
    </location>
</feature>
<dbReference type="CDD" id="cd16913">
    <property type="entry name" value="YkuD_like"/>
    <property type="match status" value="1"/>
</dbReference>
<feature type="active site" description="Proton donor/acceptor" evidence="9">
    <location>
        <position position="316"/>
    </location>
</feature>
<dbReference type="PANTHER" id="PTHR30582:SF24">
    <property type="entry name" value="L,D-TRANSPEPTIDASE ERFK_SRFK-RELATED"/>
    <property type="match status" value="1"/>
</dbReference>
<reference evidence="13 14" key="1">
    <citation type="submission" date="2006-01" db="EMBL/GenBank/DDBJ databases">
        <title>Complete sequence of Rhodopseudomonas palustris HaA2.</title>
        <authorList>
            <consortium name="US DOE Joint Genome Institute"/>
            <person name="Copeland A."/>
            <person name="Lucas S."/>
            <person name="Lapidus A."/>
            <person name="Barry K."/>
            <person name="Detter J.C."/>
            <person name="Glavina T."/>
            <person name="Hammon N."/>
            <person name="Israni S."/>
            <person name="Pitluck S."/>
            <person name="Chain P."/>
            <person name="Malfatti S."/>
            <person name="Shin M."/>
            <person name="Vergez L."/>
            <person name="Schmutz J."/>
            <person name="Larimer F."/>
            <person name="Land M."/>
            <person name="Hauser L."/>
            <person name="Pelletier D.A."/>
            <person name="Kyrpides N."/>
            <person name="Anderson I."/>
            <person name="Oda Y."/>
            <person name="Harwood C.S."/>
            <person name="Richardson P."/>
        </authorList>
    </citation>
    <scope>NUCLEOTIDE SEQUENCE [LARGE SCALE GENOMIC DNA]</scope>
    <source>
        <strain evidence="13 14">HaA2</strain>
    </source>
</reference>
<dbReference type="eggNOG" id="COG1376">
    <property type="taxonomic scope" value="Bacteria"/>
</dbReference>
<keyword evidence="3" id="KW-0328">Glycosyltransferase</keyword>
<keyword evidence="11" id="KW-0732">Signal</keyword>
<dbReference type="KEGG" id="rpb:RPB_1917"/>
<evidence type="ECO:0000256" key="3">
    <source>
        <dbReference type="ARBA" id="ARBA00022676"/>
    </source>
</evidence>
<dbReference type="GO" id="GO:0008360">
    <property type="term" value="P:regulation of cell shape"/>
    <property type="evidence" value="ECO:0007669"/>
    <property type="project" value="UniProtKB-UniRule"/>
</dbReference>
<evidence type="ECO:0000256" key="6">
    <source>
        <dbReference type="ARBA" id="ARBA00022960"/>
    </source>
</evidence>
<feature type="compositionally biased region" description="Polar residues" evidence="10">
    <location>
        <begin position="384"/>
        <end position="395"/>
    </location>
</feature>
<dbReference type="GO" id="GO:0071972">
    <property type="term" value="F:peptidoglycan L,D-transpeptidase activity"/>
    <property type="evidence" value="ECO:0007669"/>
    <property type="project" value="TreeGrafter"/>
</dbReference>
<dbReference type="UniPathway" id="UPA00219"/>
<keyword evidence="8 9" id="KW-0961">Cell wall biogenesis/degradation</keyword>
<feature type="chain" id="PRO_5004210664" evidence="11">
    <location>
        <begin position="26"/>
        <end position="406"/>
    </location>
</feature>
<evidence type="ECO:0000256" key="11">
    <source>
        <dbReference type="SAM" id="SignalP"/>
    </source>
</evidence>
<keyword evidence="5" id="KW-0378">Hydrolase</keyword>
<name>Q2IYT5_RHOP2</name>
<evidence type="ECO:0000256" key="4">
    <source>
        <dbReference type="ARBA" id="ARBA00022679"/>
    </source>
</evidence>
<dbReference type="GO" id="GO:0016757">
    <property type="term" value="F:glycosyltransferase activity"/>
    <property type="evidence" value="ECO:0007669"/>
    <property type="project" value="UniProtKB-KW"/>
</dbReference>
<feature type="region of interest" description="Disordered" evidence="10">
    <location>
        <begin position="358"/>
        <end position="406"/>
    </location>
</feature>
<proteinExistence type="inferred from homology"/>
<keyword evidence="4" id="KW-0808">Transferase</keyword>